<dbReference type="RefSeq" id="WP_206570873.1">
    <property type="nucleotide sequence ID" value="NZ_JAFKCW010000004.1"/>
</dbReference>
<evidence type="ECO:0000256" key="4">
    <source>
        <dbReference type="ARBA" id="ARBA00023163"/>
    </source>
</evidence>
<proteinExistence type="inferred from homology"/>
<dbReference type="PROSITE" id="PS50931">
    <property type="entry name" value="HTH_LYSR"/>
    <property type="match status" value="1"/>
</dbReference>
<dbReference type="Gene3D" id="3.40.190.10">
    <property type="entry name" value="Periplasmic binding protein-like II"/>
    <property type="match status" value="2"/>
</dbReference>
<keyword evidence="2" id="KW-0805">Transcription regulation</keyword>
<dbReference type="PANTHER" id="PTHR30126">
    <property type="entry name" value="HTH-TYPE TRANSCRIPTIONAL REGULATOR"/>
    <property type="match status" value="1"/>
</dbReference>
<evidence type="ECO:0000313" key="7">
    <source>
        <dbReference type="Proteomes" id="UP000664698"/>
    </source>
</evidence>
<keyword evidence="3" id="KW-0238">DNA-binding</keyword>
<dbReference type="SUPFAM" id="SSF46785">
    <property type="entry name" value="Winged helix' DNA-binding domain"/>
    <property type="match status" value="1"/>
</dbReference>
<dbReference type="SUPFAM" id="SSF53850">
    <property type="entry name" value="Periplasmic binding protein-like II"/>
    <property type="match status" value="1"/>
</dbReference>
<dbReference type="EMBL" id="JAFKCW010000004">
    <property type="protein sequence ID" value="MBN7802868.1"/>
    <property type="molecule type" value="Genomic_DNA"/>
</dbReference>
<gene>
    <name evidence="6" type="ORF">J0A67_18465</name>
</gene>
<evidence type="ECO:0000256" key="2">
    <source>
        <dbReference type="ARBA" id="ARBA00023015"/>
    </source>
</evidence>
<sequence length="301" mass="33748">MIDYRYEVFLVVARHLSFSKAAEHLFISQPAVSKHIQQLEGELGAALFVRKGNMILLTPAGDQLLEELQPAVRIQKGIRTYFDALKKDEEIKGEIKIGASTTSSLYVIPKILAALHREIPGAQILLLNGNSETILKALDSQEIDMACVESFHHTNAYQSEPFMLDGIIPVCASSSPYAKDKLPFEELVHCRMALRERGSGTLATLSQAFEERGIKLFELNVIARLGGTEALKNYLIEAEAVGFLSRLAVQKELKSGVLKEINVPGFEVMREFSFVTRKGEERHGLMRKFIRKARTIYNEKL</sequence>
<dbReference type="Gene3D" id="1.10.10.10">
    <property type="entry name" value="Winged helix-like DNA-binding domain superfamily/Winged helix DNA-binding domain"/>
    <property type="match status" value="1"/>
</dbReference>
<dbReference type="InterPro" id="IPR036388">
    <property type="entry name" value="WH-like_DNA-bd_sf"/>
</dbReference>
<dbReference type="PRINTS" id="PR00039">
    <property type="entry name" value="HTHLYSR"/>
</dbReference>
<keyword evidence="4" id="KW-0804">Transcription</keyword>
<dbReference type="InterPro" id="IPR000847">
    <property type="entry name" value="LysR_HTH_N"/>
</dbReference>
<evidence type="ECO:0000256" key="1">
    <source>
        <dbReference type="ARBA" id="ARBA00009437"/>
    </source>
</evidence>
<organism evidence="6 7">
    <name type="scientific">Algoriphagus aestuariicola</name>
    <dbReference type="NCBI Taxonomy" id="1852016"/>
    <lineage>
        <taxon>Bacteria</taxon>
        <taxon>Pseudomonadati</taxon>
        <taxon>Bacteroidota</taxon>
        <taxon>Cytophagia</taxon>
        <taxon>Cytophagales</taxon>
        <taxon>Cyclobacteriaceae</taxon>
        <taxon>Algoriphagus</taxon>
    </lineage>
</organism>
<dbReference type="Pfam" id="PF03466">
    <property type="entry name" value="LysR_substrate"/>
    <property type="match status" value="1"/>
</dbReference>
<dbReference type="Proteomes" id="UP000664698">
    <property type="component" value="Unassembled WGS sequence"/>
</dbReference>
<dbReference type="Pfam" id="PF00126">
    <property type="entry name" value="HTH_1"/>
    <property type="match status" value="1"/>
</dbReference>
<evidence type="ECO:0000313" key="6">
    <source>
        <dbReference type="EMBL" id="MBN7802868.1"/>
    </source>
</evidence>
<accession>A0ABS3BUS5</accession>
<feature type="domain" description="HTH lysR-type" evidence="5">
    <location>
        <begin position="1"/>
        <end position="58"/>
    </location>
</feature>
<dbReference type="InterPro" id="IPR036390">
    <property type="entry name" value="WH_DNA-bd_sf"/>
</dbReference>
<reference evidence="6 7" key="1">
    <citation type="submission" date="2021-03" db="EMBL/GenBank/DDBJ databases">
        <title>novel species isolated from a fishpond in China.</title>
        <authorList>
            <person name="Lu H."/>
            <person name="Cai Z."/>
        </authorList>
    </citation>
    <scope>NUCLEOTIDE SEQUENCE [LARGE SCALE GENOMIC DNA]</scope>
    <source>
        <strain evidence="6 7">JCM 31546</strain>
    </source>
</reference>
<name>A0ABS3BUS5_9BACT</name>
<evidence type="ECO:0000256" key="3">
    <source>
        <dbReference type="ARBA" id="ARBA00023125"/>
    </source>
</evidence>
<dbReference type="PANTHER" id="PTHR30126:SF39">
    <property type="entry name" value="HTH-TYPE TRANSCRIPTIONAL REGULATOR CYSL"/>
    <property type="match status" value="1"/>
</dbReference>
<comment type="similarity">
    <text evidence="1">Belongs to the LysR transcriptional regulatory family.</text>
</comment>
<evidence type="ECO:0000259" key="5">
    <source>
        <dbReference type="PROSITE" id="PS50931"/>
    </source>
</evidence>
<comment type="caution">
    <text evidence="6">The sequence shown here is derived from an EMBL/GenBank/DDBJ whole genome shotgun (WGS) entry which is preliminary data.</text>
</comment>
<keyword evidence="7" id="KW-1185">Reference proteome</keyword>
<dbReference type="InterPro" id="IPR005119">
    <property type="entry name" value="LysR_subst-bd"/>
</dbReference>
<protein>
    <submittedName>
        <fullName evidence="6">LysR family transcriptional regulator</fullName>
    </submittedName>
</protein>